<organism evidence="3">
    <name type="scientific">Perkinsus marinus (strain ATCC 50983 / TXsc)</name>
    <dbReference type="NCBI Taxonomy" id="423536"/>
    <lineage>
        <taxon>Eukaryota</taxon>
        <taxon>Sar</taxon>
        <taxon>Alveolata</taxon>
        <taxon>Perkinsozoa</taxon>
        <taxon>Perkinsea</taxon>
        <taxon>Perkinsida</taxon>
        <taxon>Perkinsidae</taxon>
        <taxon>Perkinsus</taxon>
    </lineage>
</organism>
<keyword evidence="3" id="KW-1185">Reference proteome</keyword>
<dbReference type="EMBL" id="GG682187">
    <property type="protein sequence ID" value="EER03574.1"/>
    <property type="molecule type" value="Genomic_DNA"/>
</dbReference>
<feature type="region of interest" description="Disordered" evidence="1">
    <location>
        <begin position="82"/>
        <end position="105"/>
    </location>
</feature>
<dbReference type="Proteomes" id="UP000007800">
    <property type="component" value="Unassembled WGS sequence"/>
</dbReference>
<evidence type="ECO:0000313" key="3">
    <source>
        <dbReference type="Proteomes" id="UP000007800"/>
    </source>
</evidence>
<name>C5LI39_PERM5</name>
<accession>C5LI39</accession>
<gene>
    <name evidence="2" type="ORF">Pmar_PMAR026249</name>
</gene>
<dbReference type="RefSeq" id="XP_002771758.1">
    <property type="nucleotide sequence ID" value="XM_002771712.1"/>
</dbReference>
<dbReference type="OMA" id="QRIWTEM"/>
<proteinExistence type="predicted"/>
<evidence type="ECO:0000313" key="2">
    <source>
        <dbReference type="EMBL" id="EER03574.1"/>
    </source>
</evidence>
<sequence length="135" mass="15202">MNHTRPLPPVVTTVAEKVQVQTPQERLETTKVDEGSYEIQVIRHRGRVPAERLSEPETSQQEIGWLIGVRAQQLKRKACQKATDKDGSAPAVEFAPTANAAKDLPRSTVHHMKTLNPSKWRYSKGKCDVTEYVDK</sequence>
<dbReference type="OrthoDB" id="444054at2759"/>
<dbReference type="InParanoid" id="C5LI39"/>
<evidence type="ECO:0000256" key="1">
    <source>
        <dbReference type="SAM" id="MobiDB-lite"/>
    </source>
</evidence>
<dbReference type="GeneID" id="9047895"/>
<protein>
    <submittedName>
        <fullName evidence="2">Uncharacterized protein</fullName>
    </submittedName>
</protein>
<dbReference type="AlphaFoldDB" id="C5LI39"/>
<reference evidence="2 3" key="1">
    <citation type="submission" date="2008-07" db="EMBL/GenBank/DDBJ databases">
        <authorList>
            <person name="El-Sayed N."/>
            <person name="Caler E."/>
            <person name="Inman J."/>
            <person name="Amedeo P."/>
            <person name="Hass B."/>
            <person name="Wortman J."/>
        </authorList>
    </citation>
    <scope>NUCLEOTIDE SEQUENCE [LARGE SCALE GENOMIC DNA]</scope>
    <source>
        <strain evidence="3">ATCC 50983 / TXsc</strain>
    </source>
</reference>